<comment type="caution">
    <text evidence="1">The sequence shown here is derived from an EMBL/GenBank/DDBJ whole genome shotgun (WGS) entry which is preliminary data.</text>
</comment>
<evidence type="ECO:0000313" key="1">
    <source>
        <dbReference type="EMBL" id="OWZ20976.1"/>
    </source>
</evidence>
<keyword evidence="2" id="KW-1185">Reference proteome</keyword>
<accession>A0A225WTJ9</accession>
<proteinExistence type="predicted"/>
<name>A0A225WTJ9_9STRA</name>
<protein>
    <submittedName>
        <fullName evidence="1">Uncharacterized protein</fullName>
    </submittedName>
</protein>
<evidence type="ECO:0000313" key="2">
    <source>
        <dbReference type="Proteomes" id="UP000198211"/>
    </source>
</evidence>
<dbReference type="AlphaFoldDB" id="A0A225WTJ9"/>
<reference evidence="2" key="1">
    <citation type="submission" date="2017-03" db="EMBL/GenBank/DDBJ databases">
        <title>Phytopthora megakarya and P. palmivora, two closely related causual agents of cacao black pod achieved similar genome size and gene model numbers by different mechanisms.</title>
        <authorList>
            <person name="Ali S."/>
            <person name="Shao J."/>
            <person name="Larry D.J."/>
            <person name="Kronmiller B."/>
            <person name="Shen D."/>
            <person name="Strem M.D."/>
            <person name="Melnick R.L."/>
            <person name="Guiltinan M.J."/>
            <person name="Tyler B.M."/>
            <person name="Meinhardt L.W."/>
            <person name="Bailey B.A."/>
        </authorList>
    </citation>
    <scope>NUCLEOTIDE SEQUENCE [LARGE SCALE GENOMIC DNA]</scope>
    <source>
        <strain evidence="2">zdho120</strain>
    </source>
</reference>
<gene>
    <name evidence="1" type="ORF">PHMEG_0004546</name>
</gene>
<dbReference type="EMBL" id="NBNE01000270">
    <property type="protein sequence ID" value="OWZ20976.1"/>
    <property type="molecule type" value="Genomic_DNA"/>
</dbReference>
<organism evidence="1 2">
    <name type="scientific">Phytophthora megakarya</name>
    <dbReference type="NCBI Taxonomy" id="4795"/>
    <lineage>
        <taxon>Eukaryota</taxon>
        <taxon>Sar</taxon>
        <taxon>Stramenopiles</taxon>
        <taxon>Oomycota</taxon>
        <taxon>Peronosporomycetes</taxon>
        <taxon>Peronosporales</taxon>
        <taxon>Peronosporaceae</taxon>
        <taxon>Phytophthora</taxon>
    </lineage>
</organism>
<sequence length="84" mass="9649">MPCTEKNLHTCDLNEEYAVDVRDEMRLELQRSSIFKFAAVEGISMPHYSGSLGGSLELFLDQAMLFRLRTSTTRMRVISSMCWP</sequence>
<dbReference type="Proteomes" id="UP000198211">
    <property type="component" value="Unassembled WGS sequence"/>
</dbReference>